<evidence type="ECO:0000256" key="1">
    <source>
        <dbReference type="SAM" id="Phobius"/>
    </source>
</evidence>
<keyword evidence="1" id="KW-0472">Membrane</keyword>
<evidence type="ECO:0000313" key="4">
    <source>
        <dbReference type="Proteomes" id="UP001148838"/>
    </source>
</evidence>
<comment type="caution">
    <text evidence="3">The sequence shown here is derived from an EMBL/GenBank/DDBJ whole genome shotgun (WGS) entry which is preliminary data.</text>
</comment>
<dbReference type="Proteomes" id="UP001148838">
    <property type="component" value="Unassembled WGS sequence"/>
</dbReference>
<keyword evidence="1" id="KW-1133">Transmembrane helix</keyword>
<keyword evidence="1" id="KW-0812">Transmembrane</keyword>
<accession>A0ABQ8S5L1</accession>
<name>A0ABQ8S5L1_PERAM</name>
<feature type="transmembrane region" description="Helical" evidence="1">
    <location>
        <begin position="124"/>
        <end position="144"/>
    </location>
</feature>
<evidence type="ECO:0000259" key="2">
    <source>
        <dbReference type="Pfam" id="PF25298"/>
    </source>
</evidence>
<dbReference type="Pfam" id="PF25298">
    <property type="entry name" value="Baculo_FP_2nd"/>
    <property type="match status" value="1"/>
</dbReference>
<dbReference type="InterPro" id="IPR057251">
    <property type="entry name" value="FP_C"/>
</dbReference>
<proteinExistence type="predicted"/>
<organism evidence="3 4">
    <name type="scientific">Periplaneta americana</name>
    <name type="common">American cockroach</name>
    <name type="synonym">Blatta americana</name>
    <dbReference type="NCBI Taxonomy" id="6978"/>
    <lineage>
        <taxon>Eukaryota</taxon>
        <taxon>Metazoa</taxon>
        <taxon>Ecdysozoa</taxon>
        <taxon>Arthropoda</taxon>
        <taxon>Hexapoda</taxon>
        <taxon>Insecta</taxon>
        <taxon>Pterygota</taxon>
        <taxon>Neoptera</taxon>
        <taxon>Polyneoptera</taxon>
        <taxon>Dictyoptera</taxon>
        <taxon>Blattodea</taxon>
        <taxon>Blattoidea</taxon>
        <taxon>Blattidae</taxon>
        <taxon>Blattinae</taxon>
        <taxon>Periplaneta</taxon>
    </lineage>
</organism>
<gene>
    <name evidence="3" type="ORF">ANN_26331</name>
</gene>
<protein>
    <recommendedName>
        <fullName evidence="2">FP protein C-terminal domain-containing protein</fullName>
    </recommendedName>
</protein>
<evidence type="ECO:0000313" key="3">
    <source>
        <dbReference type="EMBL" id="KAJ4429327.1"/>
    </source>
</evidence>
<feature type="domain" description="FP protein C-terminal" evidence="2">
    <location>
        <begin position="47"/>
        <end position="75"/>
    </location>
</feature>
<reference evidence="3 4" key="1">
    <citation type="journal article" date="2022" name="Allergy">
        <title>Genome assembly and annotation of Periplaneta americana reveal a comprehensive cockroach allergen profile.</title>
        <authorList>
            <person name="Wang L."/>
            <person name="Xiong Q."/>
            <person name="Saelim N."/>
            <person name="Wang L."/>
            <person name="Nong W."/>
            <person name="Wan A.T."/>
            <person name="Shi M."/>
            <person name="Liu X."/>
            <person name="Cao Q."/>
            <person name="Hui J.H.L."/>
            <person name="Sookrung N."/>
            <person name="Leung T.F."/>
            <person name="Tungtrongchitr A."/>
            <person name="Tsui S.K.W."/>
        </authorList>
    </citation>
    <scope>NUCLEOTIDE SEQUENCE [LARGE SCALE GENOMIC DNA]</scope>
    <source>
        <strain evidence="3">PWHHKU_190912</strain>
    </source>
</reference>
<sequence>MSAESSTESYPAFDNIGIFIFYGIATKKVNRELPEGRITAGDQLTAVTRDLLNKTRDAARLKNYKFVWTRDGNIIYNLCMYIEEIPTSGLRNLSGFLSSPMDDEDDDDDGPYKKKINQYYMQHTQQACFFFVFVYILPPLYNIVSRRIFTKVRTHLANEQRTNDKRLHSLIDIGMCVRRSKGKPIVWFAFGSDPSLVANEQRSFASSFVHCSFAKCVRCINIHNASNSLTDLSCNAAAIRCECKSWRPKV</sequence>
<keyword evidence="4" id="KW-1185">Reference proteome</keyword>
<dbReference type="EMBL" id="JAJSOF020000036">
    <property type="protein sequence ID" value="KAJ4429327.1"/>
    <property type="molecule type" value="Genomic_DNA"/>
</dbReference>